<evidence type="ECO:0000313" key="2">
    <source>
        <dbReference type="EMBL" id="KAL2636280.1"/>
    </source>
</evidence>
<protein>
    <submittedName>
        <fullName evidence="2">Uncharacterized protein</fullName>
    </submittedName>
</protein>
<reference evidence="2 3" key="1">
    <citation type="submission" date="2024-09" db="EMBL/GenBank/DDBJ databases">
        <title>Chromosome-scale assembly of Riccia fluitans.</title>
        <authorList>
            <person name="Paukszto L."/>
            <person name="Sawicki J."/>
            <person name="Karawczyk K."/>
            <person name="Piernik-Szablinska J."/>
            <person name="Szczecinska M."/>
            <person name="Mazdziarz M."/>
        </authorList>
    </citation>
    <scope>NUCLEOTIDE SEQUENCE [LARGE SCALE GENOMIC DNA]</scope>
    <source>
        <strain evidence="2">Rf_01</strain>
        <tissue evidence="2">Aerial parts of the thallus</tissue>
    </source>
</reference>
<gene>
    <name evidence="2" type="ORF">R1flu_007759</name>
</gene>
<comment type="caution">
    <text evidence="2">The sequence shown here is derived from an EMBL/GenBank/DDBJ whole genome shotgun (WGS) entry which is preliminary data.</text>
</comment>
<dbReference type="Proteomes" id="UP001605036">
    <property type="component" value="Unassembled WGS sequence"/>
</dbReference>
<dbReference type="EMBL" id="JBHFFA010000003">
    <property type="protein sequence ID" value="KAL2636280.1"/>
    <property type="molecule type" value="Genomic_DNA"/>
</dbReference>
<feature type="compositionally biased region" description="Basic and acidic residues" evidence="1">
    <location>
        <begin position="68"/>
        <end position="89"/>
    </location>
</feature>
<keyword evidence="3" id="KW-1185">Reference proteome</keyword>
<sequence>MRFLLFLPPGQAAVDHDGDSGKPSAVSSSYSIRQIFLHLFGIIAVTDRMSCSVMQHTNASLPAKVKRKEVTANRSMHRDHEIDSNKSDRMSGLTSTMAHELRAKLRAFKRASVSGKKVVTSRNEHLSYPQTQDFLCSSWASSISFTWLIAVKCGSVCLNHHFWDLDEFHHQNGE</sequence>
<dbReference type="AlphaFoldDB" id="A0ABD1Z0N5"/>
<name>A0ABD1Z0N5_9MARC</name>
<organism evidence="2 3">
    <name type="scientific">Riccia fluitans</name>
    <dbReference type="NCBI Taxonomy" id="41844"/>
    <lineage>
        <taxon>Eukaryota</taxon>
        <taxon>Viridiplantae</taxon>
        <taxon>Streptophyta</taxon>
        <taxon>Embryophyta</taxon>
        <taxon>Marchantiophyta</taxon>
        <taxon>Marchantiopsida</taxon>
        <taxon>Marchantiidae</taxon>
        <taxon>Marchantiales</taxon>
        <taxon>Ricciaceae</taxon>
        <taxon>Riccia</taxon>
    </lineage>
</organism>
<feature type="region of interest" description="Disordered" evidence="1">
    <location>
        <begin position="68"/>
        <end position="91"/>
    </location>
</feature>
<evidence type="ECO:0000256" key="1">
    <source>
        <dbReference type="SAM" id="MobiDB-lite"/>
    </source>
</evidence>
<evidence type="ECO:0000313" key="3">
    <source>
        <dbReference type="Proteomes" id="UP001605036"/>
    </source>
</evidence>
<accession>A0ABD1Z0N5</accession>
<proteinExistence type="predicted"/>